<evidence type="ECO:0000256" key="1">
    <source>
        <dbReference type="SAM" id="Phobius"/>
    </source>
</evidence>
<dbReference type="RefSeq" id="XP_041188261.1">
    <property type="nucleotide sequence ID" value="XM_041333390.1"/>
</dbReference>
<accession>A0A9P7J878</accession>
<keyword evidence="3" id="KW-1185">Reference proteome</keyword>
<gene>
    <name evidence="2" type="ORF">BJ212DRAFT_1303269</name>
</gene>
<evidence type="ECO:0000313" key="3">
    <source>
        <dbReference type="Proteomes" id="UP000807769"/>
    </source>
</evidence>
<keyword evidence="1" id="KW-0472">Membrane</keyword>
<sequence>MSLINQKLVQAKEHRRNMHTVFQYLQQTVCCISIICFSTVTIRALSTQLPVMHVNNDSLVLIWKKYQVPDFVHLEPRSYNTVACEVQSRGFIAKTDEMYQNTVANQACKLRAFLEPPTKPLDPAHPSEGFVAMQNDNNKEVMHQVINELCCDEVIFQHCKTSMILPRFGM</sequence>
<organism evidence="2 3">
    <name type="scientific">Suillus subaureus</name>
    <dbReference type="NCBI Taxonomy" id="48587"/>
    <lineage>
        <taxon>Eukaryota</taxon>
        <taxon>Fungi</taxon>
        <taxon>Dikarya</taxon>
        <taxon>Basidiomycota</taxon>
        <taxon>Agaricomycotina</taxon>
        <taxon>Agaricomycetes</taxon>
        <taxon>Agaricomycetidae</taxon>
        <taxon>Boletales</taxon>
        <taxon>Suillineae</taxon>
        <taxon>Suillaceae</taxon>
        <taxon>Suillus</taxon>
    </lineage>
</organism>
<name>A0A9P7J878_9AGAM</name>
<protein>
    <submittedName>
        <fullName evidence="2">Uncharacterized protein</fullName>
    </submittedName>
</protein>
<dbReference type="AlphaFoldDB" id="A0A9P7J878"/>
<comment type="caution">
    <text evidence="2">The sequence shown here is derived from an EMBL/GenBank/DDBJ whole genome shotgun (WGS) entry which is preliminary data.</text>
</comment>
<dbReference type="OrthoDB" id="10496498at2759"/>
<dbReference type="EMBL" id="JABBWG010000041">
    <property type="protein sequence ID" value="KAG1807803.1"/>
    <property type="molecule type" value="Genomic_DNA"/>
</dbReference>
<keyword evidence="1" id="KW-0812">Transmembrane</keyword>
<dbReference type="GeneID" id="64627407"/>
<keyword evidence="1" id="KW-1133">Transmembrane helix</keyword>
<reference evidence="2" key="1">
    <citation type="journal article" date="2020" name="New Phytol.">
        <title>Comparative genomics reveals dynamic genome evolution in host specialist ectomycorrhizal fungi.</title>
        <authorList>
            <person name="Lofgren L.A."/>
            <person name="Nguyen N.H."/>
            <person name="Vilgalys R."/>
            <person name="Ruytinx J."/>
            <person name="Liao H.L."/>
            <person name="Branco S."/>
            <person name="Kuo A."/>
            <person name="LaButti K."/>
            <person name="Lipzen A."/>
            <person name="Andreopoulos W."/>
            <person name="Pangilinan J."/>
            <person name="Riley R."/>
            <person name="Hundley H."/>
            <person name="Na H."/>
            <person name="Barry K."/>
            <person name="Grigoriev I.V."/>
            <person name="Stajich J.E."/>
            <person name="Kennedy P.G."/>
        </authorList>
    </citation>
    <scope>NUCLEOTIDE SEQUENCE</scope>
    <source>
        <strain evidence="2">MN1</strain>
    </source>
</reference>
<proteinExistence type="predicted"/>
<feature type="transmembrane region" description="Helical" evidence="1">
    <location>
        <begin position="21"/>
        <end position="45"/>
    </location>
</feature>
<evidence type="ECO:0000313" key="2">
    <source>
        <dbReference type="EMBL" id="KAG1807803.1"/>
    </source>
</evidence>
<dbReference type="Proteomes" id="UP000807769">
    <property type="component" value="Unassembled WGS sequence"/>
</dbReference>